<dbReference type="InterPro" id="IPR001715">
    <property type="entry name" value="CH_dom"/>
</dbReference>
<feature type="domain" description="Calponin-homology (CH)" evidence="6">
    <location>
        <begin position="57"/>
        <end position="163"/>
    </location>
</feature>
<dbReference type="InterPro" id="IPR001298">
    <property type="entry name" value="Filamin/ABP280_rpt"/>
</dbReference>
<evidence type="ECO:0000256" key="1">
    <source>
        <dbReference type="ARBA" id="ARBA00009238"/>
    </source>
</evidence>
<feature type="repeat" description="Filamin" evidence="4">
    <location>
        <begin position="1860"/>
        <end position="1951"/>
    </location>
</feature>
<dbReference type="GO" id="GO:0030036">
    <property type="term" value="P:actin cytoskeleton organization"/>
    <property type="evidence" value="ECO:0007669"/>
    <property type="project" value="InterPro"/>
</dbReference>
<dbReference type="InterPro" id="IPR007159">
    <property type="entry name" value="SpoVT-AbrB_dom"/>
</dbReference>
<dbReference type="CDD" id="cd21227">
    <property type="entry name" value="CH_jitterbug-like_rpt1"/>
    <property type="match status" value="1"/>
</dbReference>
<dbReference type="PROSITE" id="PS00019">
    <property type="entry name" value="ACTININ_1"/>
    <property type="match status" value="1"/>
</dbReference>
<dbReference type="FunFam" id="1.10.418.10:FF:000078">
    <property type="entry name" value="Putative Filamin-A"/>
    <property type="match status" value="1"/>
</dbReference>
<feature type="repeat" description="Filamin" evidence="4">
    <location>
        <begin position="2393"/>
        <end position="2486"/>
    </location>
</feature>
<feature type="repeat" description="Filamin" evidence="4">
    <location>
        <begin position="2107"/>
        <end position="2206"/>
    </location>
</feature>
<dbReference type="GO" id="GO:0051015">
    <property type="term" value="F:actin filament binding"/>
    <property type="evidence" value="ECO:0007669"/>
    <property type="project" value="InterPro"/>
</dbReference>
<evidence type="ECO:0000256" key="2">
    <source>
        <dbReference type="ARBA" id="ARBA00022737"/>
    </source>
</evidence>
<accession>A0A9N9WUQ9</accession>
<dbReference type="InterPro" id="IPR017868">
    <property type="entry name" value="Filamin/ABP280_repeat-like"/>
</dbReference>
<evidence type="ECO:0000256" key="3">
    <source>
        <dbReference type="ARBA" id="ARBA00023203"/>
    </source>
</evidence>
<dbReference type="FunFam" id="1.10.418.10:FF:000068">
    <property type="entry name" value="Putative Filamin-A"/>
    <property type="match status" value="1"/>
</dbReference>
<feature type="repeat" description="Filamin" evidence="4">
    <location>
        <begin position="1034"/>
        <end position="1136"/>
    </location>
</feature>
<dbReference type="Gene3D" id="2.60.40.10">
    <property type="entry name" value="Immunoglobulins"/>
    <property type="match status" value="20"/>
</dbReference>
<dbReference type="InterPro" id="IPR036872">
    <property type="entry name" value="CH_dom_sf"/>
</dbReference>
<feature type="repeat" description="Filamin" evidence="4">
    <location>
        <begin position="2774"/>
        <end position="2870"/>
    </location>
</feature>
<dbReference type="Pfam" id="PF00630">
    <property type="entry name" value="Filamin"/>
    <property type="match status" value="18"/>
</dbReference>
<dbReference type="Gene3D" id="1.10.418.10">
    <property type="entry name" value="Calponin-like domain"/>
    <property type="match status" value="3"/>
</dbReference>
<dbReference type="FunFam" id="2.60.40.10:FF:001473">
    <property type="entry name" value="Jitterbug, isoform C"/>
    <property type="match status" value="1"/>
</dbReference>
<dbReference type="OrthoDB" id="18740at2759"/>
<dbReference type="SMART" id="SM00033">
    <property type="entry name" value="CH"/>
    <property type="match status" value="3"/>
</dbReference>
<feature type="region of interest" description="Disordered" evidence="5">
    <location>
        <begin position="646"/>
        <end position="677"/>
    </location>
</feature>
<organism evidence="8 9">
    <name type="scientific">Chironomus riparius</name>
    <dbReference type="NCBI Taxonomy" id="315576"/>
    <lineage>
        <taxon>Eukaryota</taxon>
        <taxon>Metazoa</taxon>
        <taxon>Ecdysozoa</taxon>
        <taxon>Arthropoda</taxon>
        <taxon>Hexapoda</taxon>
        <taxon>Insecta</taxon>
        <taxon>Pterygota</taxon>
        <taxon>Neoptera</taxon>
        <taxon>Endopterygota</taxon>
        <taxon>Diptera</taxon>
        <taxon>Nematocera</taxon>
        <taxon>Chironomoidea</taxon>
        <taxon>Chironomidae</taxon>
        <taxon>Chironominae</taxon>
        <taxon>Chironomus</taxon>
    </lineage>
</organism>
<reference evidence="8" key="1">
    <citation type="submission" date="2022-01" db="EMBL/GenBank/DDBJ databases">
        <authorList>
            <person name="King R."/>
        </authorList>
    </citation>
    <scope>NUCLEOTIDE SEQUENCE</scope>
</reference>
<feature type="region of interest" description="Disordered" evidence="5">
    <location>
        <begin position="691"/>
        <end position="765"/>
    </location>
</feature>
<feature type="repeat" description="Filamin" evidence="4">
    <location>
        <begin position="1143"/>
        <end position="1233"/>
    </location>
</feature>
<feature type="region of interest" description="Disordered" evidence="5">
    <location>
        <begin position="832"/>
        <end position="889"/>
    </location>
</feature>
<feature type="repeat" description="Filamin" evidence="4">
    <location>
        <begin position="2207"/>
        <end position="2301"/>
    </location>
</feature>
<dbReference type="InterPro" id="IPR013783">
    <property type="entry name" value="Ig-like_fold"/>
</dbReference>
<dbReference type="GO" id="GO:0003677">
    <property type="term" value="F:DNA binding"/>
    <property type="evidence" value="ECO:0007669"/>
    <property type="project" value="InterPro"/>
</dbReference>
<dbReference type="Pfam" id="PF00307">
    <property type="entry name" value="CH"/>
    <property type="match status" value="3"/>
</dbReference>
<dbReference type="PANTHER" id="PTHR38537">
    <property type="entry name" value="JITTERBUG, ISOFORM N"/>
    <property type="match status" value="1"/>
</dbReference>
<dbReference type="SUPFAM" id="SSF47576">
    <property type="entry name" value="Calponin-homology domain, CH-domain"/>
    <property type="match status" value="2"/>
</dbReference>
<dbReference type="FunFam" id="2.60.40.10:FF:001145">
    <property type="entry name" value="Jitterbug, isoform I"/>
    <property type="match status" value="4"/>
</dbReference>
<feature type="repeat" description="Filamin" evidence="4">
    <location>
        <begin position="470"/>
        <end position="556"/>
    </location>
</feature>
<dbReference type="InterPro" id="IPR044801">
    <property type="entry name" value="Filamin"/>
</dbReference>
<evidence type="ECO:0000259" key="7">
    <source>
        <dbReference type="PROSITE" id="PS51740"/>
    </source>
</evidence>
<feature type="compositionally biased region" description="Polar residues" evidence="5">
    <location>
        <begin position="691"/>
        <end position="709"/>
    </location>
</feature>
<feature type="compositionally biased region" description="Polar residues" evidence="5">
    <location>
        <begin position="871"/>
        <end position="888"/>
    </location>
</feature>
<feature type="repeat" description="Filamin" evidence="4">
    <location>
        <begin position="1244"/>
        <end position="1320"/>
    </location>
</feature>
<feature type="repeat" description="Filamin" evidence="4">
    <location>
        <begin position="1506"/>
        <end position="1585"/>
    </location>
</feature>
<feature type="repeat" description="Filamin" evidence="4">
    <location>
        <begin position="1421"/>
        <end position="1500"/>
    </location>
</feature>
<feature type="repeat" description="Filamin" evidence="4">
    <location>
        <begin position="1318"/>
        <end position="1411"/>
    </location>
</feature>
<keyword evidence="2" id="KW-0677">Repeat</keyword>
<feature type="compositionally biased region" description="Basic and acidic residues" evidence="5">
    <location>
        <begin position="727"/>
        <end position="737"/>
    </location>
</feature>
<feature type="repeat" description="Filamin" evidence="4">
    <location>
        <begin position="2579"/>
        <end position="2679"/>
    </location>
</feature>
<dbReference type="EMBL" id="OU895879">
    <property type="protein sequence ID" value="CAG9806808.1"/>
    <property type="molecule type" value="Genomic_DNA"/>
</dbReference>
<feature type="repeat" description="Filamin" evidence="4">
    <location>
        <begin position="2680"/>
        <end position="2773"/>
    </location>
</feature>
<dbReference type="SUPFAM" id="SSF81296">
    <property type="entry name" value="E set domains"/>
    <property type="match status" value="20"/>
</dbReference>
<feature type="domain" description="Calponin-homology (CH)" evidence="6">
    <location>
        <begin position="169"/>
        <end position="272"/>
    </location>
</feature>
<dbReference type="InterPro" id="IPR014756">
    <property type="entry name" value="Ig_E-set"/>
</dbReference>
<sequence>MDLPKGARITHAGLLQHNTDGTTELQKITQAGLVARSPEGTAAKGMNIRGNEDLWVEIQANTFRNWVNEHLRDVGHQVTDLSVDFCDGTALCALVEHLQKRKLKPSWNKRPQNQHHYLENATTALNAIEADHIKLVNIGNVDIINGNLKLILGLIWSLIVRYQIGRSKFPPRKLMLAWLQAALPECRVTNLTTDWNSGVLLSALLDYCEPGLFPHWRSLDPNQAVRNCENAMNLAHREFGVPKVLEPEYLASPWLDELSGMTYLSYFMKTDGPGYNATKRWVNSQIKVPVHNFTTDWNDGRVFCEIIKGLGGNAPAPEKMSSDPAMWESNMRKAVDAGNRFGIKPVMSPKDMTSPEVEHLAIMAYATHFQWVTPRPPLADMVAVHLQSTSGRVAEPTYFRIEVLAKDVDPSKMKVYVVAPHDKGVATLIKLNQHGEGTFIPDIYGMHEILIEIGDDRLGGHFFRVMPRLIQVKPPGMAPCALGSLVEVLVNATGAPRSEDILVTAYSPSGRPLKCPLKKVDEGHSAIFKPDEAGIWEIAITYQGSHIQGSPYTCSVFDPSGVSVHGLDGAMPFKAHAFEIDARGVGVSGELHVDIVCEKHSVVCAVEKLLENKFRVTFMPRQNGKHRVYVYFNGYDVRGSPFIMRVGTKGRSGKTRSSPSHESARYRSESPSMHFNTSMLKNEHVRRELYSPQNARKSGSYSPQLSPTYNEERYEVKSKPQLSPSYGEDRYEIKTSKEIYSSPRLTSPTRLGSPGRDLYSPKLVDDQQHGYSTVFKSEFRKEIRKSQSPSLDYGSRDVTDTYSRKNVSKTNLTKDEGLYSTSFYSKLKNDNTYGRKSDSPTLMSSPINMRSSPIVRSPLTVNTSYERRATSPRNFASSPSPRLTSESPVRTLLNTSTSSVSNSASKLNSETYRVTQHTYRSTINQNASPVPQIKTTSAEGIDYSSNISPVKVGAGRRDSWDVLNKTKHMFSNNSLESLAKLTEEQLNTNLSYDRSAVDTETHTNTQFNKFALSDSLYKERNEKYVTKTSSNDYGYSSSATKFMPIDEDVEGAQSIRVSNKPDGYLGQPFEFEIDGSRAGSGNLEILVNGGRVTSSVRALGGQRFVASFTPHETGIHTVQITFNGEIVPGSPWHIDIMPSSPGVTALGESTRLVPANQPAVFEILPPPGSSLRASDCVATVLSPSKSKVNARITNEAANGAIKIEFTPKEVGTHIIEAAVGGTKLIGGPLIAKVYDSSLIQVTDVNSGIVGQACQFRVDASAAGEGQLEISINEGEVPNHVQVVGGGRCLVSFTPEQAKPHMIDIKFNGETVRGCPFVCSVADTSRVTLNLTNLELIPVNHPATFLITVNGGGAAELAVSVRSTQGELPVRVTGNIHSGFTAEFTPVSVGAHTINVDYNGYPVHGTPFVSKSYDARKVQVGAVTKGSVGRPVQFTVDAHEAGEGNLEITISAKGHNIPTQVHPQGNAKFAVSFVPAEACEHVINVSFNKMPVPGCPINVQVSGNTSGPQVSLNGPGPVHMANSLIINNPGGRLDDVEVNVEGPTGHSVPAQVLQTADGVFKAEFVPRMVGEHRVSVTVEGKETAGSPYSAKVYDVNAIKVKNVTSGTVGRSVTFLVETAQAGPGNLEVTVNDGRVPTSAQAQGLHTYAISFTPRDPQNHTVELRFNGQDVPGSPFSCKIMSAARILGLETLDKVAVDKPFDFFVESNAEPIAEILGPARRIVPVTIEEDLQRNGYSITFKPMDVGDHSVEVRLPGNGGHVEGSPFLLKAYSAEKVVVSDIKNGTVGKSVSFSINASQAGAGNLEIIVAVGGKNVPNFVTSEGNARFKVNFKPTEAAKHSLSVRFNGQAVPGSPFTCNITQQPMMSTMKAMASGEALRQAPVNVDNIFEIEGFEAVEPQIFITSPAGDNLPCKLTLRDEVWLAAFKPIIVGRHLISVSSGEQHIAGSPFSCNVFDVSRVTISGLGQASPAQLGVPITFSVDAAGAGEGTLELVVSTANNTVKAEVTACARGLYDVTFVPQTAEPHYVNITFNDIPIDGNPFKVDIQQSVQNVQSGHPAMVDLIGDDYILEVIGPSQKAVPYTTVGKRKAEFKTLETGSYTLRFIDRETRSIVSTRSMNVFNASMVKIVEVGQAHCNQPATIVVSIAEAGVGTLSALVKCGAMEVAHSIRQSKNSQWEVVYHPTRIAPHKVTLMFNGIPISNKPIEIIVMPMTVGKEICVHGLGLYQARVGKTTSFAIDTNGRPAREFDVVVSGPGGQALPVRCYQTKGGHLQAEFTVLKTGKCKIDVLHNAKALPGSPYTCEAYDSAKVQVMSIPKAGLSINHPISFMINTHEAGDADVDVTILSPTGQNVPVTVTSKPDDLKMIEFVPTISGHYKCIIMYGGEQVKMPITFAVSQSSMKSESRAIGNGLEVAHRGKETSFNVFCPSPPNVQIEHLDGKGERIEPKIKLLGNNEWRITYTILSVGRYEIRSSCPNRGPLPGSPWSVASVDSTKVVPTTGWAMFLDSEGRLILPAKIIFDASEAGPGELICTVDGNEINVEKQDDKFKIHITTDNLSAGDHDFDLSWSGMSIDKCPITAFVTSQQAADKVSLTGRGLSTAQIGESAHFTIDATQVIPVGGKPEVNVTYQDGFQIPVTLNQPRADEPIWLASYTPPKSSQGPLNLYVKWGGRVIKGCPFSITVGSSVDASKVKCSGEGLRHGVVGQQIKSWIDTRRAGPGELTAHCTGPRKVAYCELYDHGDATFTLNIKPQEPGRHLLTIKYGGQHVAGSPFGLRVVGAPDASKVRVYGPGIEHGVLATFQSRFICDTRGAGAGQLTVRVRGPKGAFRVEMQRESQKDRTILCKYDPTEPGDYRVEVRWAGELVPGSPFPVMIFDTQEELRRFLAIAP</sequence>
<dbReference type="PROSITE" id="PS50194">
    <property type="entry name" value="FILAMIN_REPEAT"/>
    <property type="match status" value="22"/>
</dbReference>
<protein>
    <recommendedName>
        <fullName evidence="10">Jitterbug</fullName>
    </recommendedName>
</protein>
<dbReference type="FunFam" id="1.10.418.10:FF:000006">
    <property type="entry name" value="Filamin-B isoform A"/>
    <property type="match status" value="1"/>
</dbReference>
<comment type="similarity">
    <text evidence="1">Belongs to the filamin family.</text>
</comment>
<feature type="repeat" description="Filamin" evidence="4">
    <location>
        <begin position="1779"/>
        <end position="1857"/>
    </location>
</feature>
<feature type="domain" description="SpoVT-AbrB" evidence="7">
    <location>
        <begin position="2497"/>
        <end position="2542"/>
    </location>
</feature>
<dbReference type="CDD" id="cd21185">
    <property type="entry name" value="CH_jitterbug-like_rpt3"/>
    <property type="match status" value="1"/>
</dbReference>
<feature type="repeat" description="Filamin" evidence="4">
    <location>
        <begin position="1581"/>
        <end position="1678"/>
    </location>
</feature>
<dbReference type="PROSITE" id="PS50021">
    <property type="entry name" value="CH"/>
    <property type="match status" value="2"/>
</dbReference>
<dbReference type="SMART" id="SM00557">
    <property type="entry name" value="IG_FLMN"/>
    <property type="match status" value="19"/>
</dbReference>
<evidence type="ECO:0000259" key="6">
    <source>
        <dbReference type="PROSITE" id="PS50021"/>
    </source>
</evidence>
<dbReference type="FunFam" id="2.60.40.10:FF:001349">
    <property type="entry name" value="Jitterbug, isoform F"/>
    <property type="match status" value="1"/>
</dbReference>
<feature type="repeat" description="Filamin" evidence="4">
    <location>
        <begin position="1949"/>
        <end position="2043"/>
    </location>
</feature>
<feature type="repeat" description="Filamin" evidence="4">
    <location>
        <begin position="386"/>
        <end position="467"/>
    </location>
</feature>
<keyword evidence="9" id="KW-1185">Reference proteome</keyword>
<dbReference type="PANTHER" id="PTHR38537:SF13">
    <property type="entry name" value="JITTERBUG, ISOFORM N"/>
    <property type="match status" value="1"/>
</dbReference>
<feature type="repeat" description="Filamin" evidence="4">
    <location>
        <begin position="1686"/>
        <end position="1768"/>
    </location>
</feature>
<name>A0A9N9WUQ9_9DIPT</name>
<dbReference type="PROSITE" id="PS51740">
    <property type="entry name" value="SPOVT_ABRB"/>
    <property type="match status" value="1"/>
</dbReference>
<feature type="compositionally biased region" description="Polar residues" evidence="5">
    <location>
        <begin position="839"/>
        <end position="851"/>
    </location>
</feature>
<evidence type="ECO:0000256" key="5">
    <source>
        <dbReference type="SAM" id="MobiDB-lite"/>
    </source>
</evidence>
<reference evidence="8" key="2">
    <citation type="submission" date="2022-10" db="EMBL/GenBank/DDBJ databases">
        <authorList>
            <consortium name="ENA_rothamsted_submissions"/>
            <consortium name="culmorum"/>
            <person name="King R."/>
        </authorList>
    </citation>
    <scope>NUCLEOTIDE SEQUENCE</scope>
</reference>
<feature type="repeat" description="Filamin" evidence="4">
    <location>
        <begin position="566"/>
        <end position="646"/>
    </location>
</feature>
<evidence type="ECO:0008006" key="10">
    <source>
        <dbReference type="Google" id="ProtNLM"/>
    </source>
</evidence>
<dbReference type="Proteomes" id="UP001153620">
    <property type="component" value="Chromosome 3"/>
</dbReference>
<feature type="repeat" description="Filamin" evidence="4">
    <location>
        <begin position="2511"/>
        <end position="2578"/>
    </location>
</feature>
<gene>
    <name evidence="8" type="ORF">CHIRRI_LOCUS9662</name>
</gene>
<proteinExistence type="inferred from homology"/>
<evidence type="ECO:0000256" key="4">
    <source>
        <dbReference type="PROSITE-ProRule" id="PRU00087"/>
    </source>
</evidence>
<evidence type="ECO:0000313" key="8">
    <source>
        <dbReference type="EMBL" id="CAG9806808.1"/>
    </source>
</evidence>
<evidence type="ECO:0000313" key="9">
    <source>
        <dbReference type="Proteomes" id="UP001153620"/>
    </source>
</evidence>
<dbReference type="CDD" id="cd21229">
    <property type="entry name" value="CH_jitterbug-like_rpt2"/>
    <property type="match status" value="1"/>
</dbReference>
<feature type="repeat" description="Filamin" evidence="4">
    <location>
        <begin position="2299"/>
        <end position="2392"/>
    </location>
</feature>
<dbReference type="FunFam" id="2.60.40.10:FF:001551">
    <property type="entry name" value="Jitterbug, isoform M"/>
    <property type="match status" value="1"/>
</dbReference>
<dbReference type="InterPro" id="IPR001589">
    <property type="entry name" value="Actinin_actin-bd_CS"/>
</dbReference>
<keyword evidence="3" id="KW-0009">Actin-binding</keyword>